<keyword evidence="7" id="KW-0066">ATP synthesis</keyword>
<organism evidence="9">
    <name type="scientific">Ignisphaera aggregans</name>
    <dbReference type="NCBI Taxonomy" id="334771"/>
    <lineage>
        <taxon>Archaea</taxon>
        <taxon>Thermoproteota</taxon>
        <taxon>Thermoprotei</taxon>
        <taxon>Desulfurococcales</taxon>
        <taxon>Desulfurococcaceae</taxon>
        <taxon>Ignisphaera</taxon>
    </lineage>
</organism>
<keyword evidence="2" id="KW-0813">Transport</keyword>
<keyword evidence="6" id="KW-0472">Membrane</keyword>
<evidence type="ECO:0000256" key="8">
    <source>
        <dbReference type="SAM" id="Coils"/>
    </source>
</evidence>
<comment type="caution">
    <text evidence="9">The sequence shown here is derived from an EMBL/GenBank/DDBJ whole genome shotgun (WGS) entry which is preliminary data.</text>
</comment>
<evidence type="ECO:0000256" key="5">
    <source>
        <dbReference type="ARBA" id="ARBA00023065"/>
    </source>
</evidence>
<protein>
    <recommendedName>
        <fullName evidence="10">V-ATPase subunit E</fullName>
    </recommendedName>
</protein>
<evidence type="ECO:0000256" key="2">
    <source>
        <dbReference type="ARBA" id="ARBA00022448"/>
    </source>
</evidence>
<gene>
    <name evidence="9" type="ORF">ENO26_05565</name>
</gene>
<dbReference type="InterPro" id="IPR038495">
    <property type="entry name" value="ATPase_E_C"/>
</dbReference>
<dbReference type="Pfam" id="PF01991">
    <property type="entry name" value="vATP-synt_E"/>
    <property type="match status" value="1"/>
</dbReference>
<keyword evidence="5" id="KW-0406">Ion transport</keyword>
<evidence type="ECO:0008006" key="10">
    <source>
        <dbReference type="Google" id="ProtNLM"/>
    </source>
</evidence>
<evidence type="ECO:0000256" key="3">
    <source>
        <dbReference type="ARBA" id="ARBA00022475"/>
    </source>
</evidence>
<proteinExistence type="inferred from homology"/>
<sequence length="195" mass="22165">MSVEELRKAVLEKARKEAEAIISRAEEEARRIVAEAMQKKQALIEDYKARIVSELNPEIKLAEARYRARIIVAEAKGSIIKEISSAVTMMLNGMSKEKRLESLKKLIDEALQEVLNSVGRVEDVVVKISQRDMEFAELIKSYVEERYGIRVAKIERAEVIGGVIIECFDGSIAVDNSYDERLKKALRNVLPQFLR</sequence>
<keyword evidence="3" id="KW-1003">Cell membrane</keyword>
<evidence type="ECO:0000313" key="9">
    <source>
        <dbReference type="EMBL" id="HEM67016.1"/>
    </source>
</evidence>
<dbReference type="AlphaFoldDB" id="A0A7J2U2U2"/>
<evidence type="ECO:0000256" key="6">
    <source>
        <dbReference type="ARBA" id="ARBA00023136"/>
    </source>
</evidence>
<keyword evidence="8" id="KW-0175">Coiled coil</keyword>
<dbReference type="GO" id="GO:0006754">
    <property type="term" value="P:ATP biosynthetic process"/>
    <property type="evidence" value="ECO:0007669"/>
    <property type="project" value="UniProtKB-KW"/>
</dbReference>
<dbReference type="EMBL" id="DSEU01000040">
    <property type="protein sequence ID" value="HEM67016.1"/>
    <property type="molecule type" value="Genomic_DNA"/>
</dbReference>
<dbReference type="InterPro" id="IPR002842">
    <property type="entry name" value="ATPase_V1_Esu"/>
</dbReference>
<accession>A0A7J2U2U2</accession>
<evidence type="ECO:0000256" key="1">
    <source>
        <dbReference type="ARBA" id="ARBA00005901"/>
    </source>
</evidence>
<reference evidence="9" key="1">
    <citation type="journal article" date="2020" name="mSystems">
        <title>Genome- and Community-Level Interaction Insights into Carbon Utilization and Element Cycling Functions of Hydrothermarchaeota in Hydrothermal Sediment.</title>
        <authorList>
            <person name="Zhou Z."/>
            <person name="Liu Y."/>
            <person name="Xu W."/>
            <person name="Pan J."/>
            <person name="Luo Z.H."/>
            <person name="Li M."/>
        </authorList>
    </citation>
    <scope>NUCLEOTIDE SEQUENCE [LARGE SCALE GENOMIC DNA]</scope>
    <source>
        <strain evidence="9">SpSt-125</strain>
    </source>
</reference>
<dbReference type="GO" id="GO:0046961">
    <property type="term" value="F:proton-transporting ATPase activity, rotational mechanism"/>
    <property type="evidence" value="ECO:0007669"/>
    <property type="project" value="InterPro"/>
</dbReference>
<evidence type="ECO:0000256" key="7">
    <source>
        <dbReference type="ARBA" id="ARBA00023310"/>
    </source>
</evidence>
<dbReference type="Gene3D" id="3.30.2320.30">
    <property type="entry name" value="ATP synthase, E subunit, C-terminal"/>
    <property type="match status" value="1"/>
</dbReference>
<dbReference type="Gene3D" id="1.20.5.620">
    <property type="entry name" value="F1F0 ATP synthase subunit B, membrane domain"/>
    <property type="match status" value="1"/>
</dbReference>
<keyword evidence="4" id="KW-0375">Hydrogen ion transport</keyword>
<name>A0A7J2U2U2_9CREN</name>
<dbReference type="SUPFAM" id="SSF160527">
    <property type="entry name" value="V-type ATPase subunit E-like"/>
    <property type="match status" value="1"/>
</dbReference>
<evidence type="ECO:0000256" key="4">
    <source>
        <dbReference type="ARBA" id="ARBA00022781"/>
    </source>
</evidence>
<comment type="similarity">
    <text evidence="1">Belongs to the V-ATPase E subunit family.</text>
</comment>
<feature type="coiled-coil region" evidence="8">
    <location>
        <begin position="8"/>
        <end position="46"/>
    </location>
</feature>
<dbReference type="GO" id="GO:0033178">
    <property type="term" value="C:proton-transporting two-sector ATPase complex, catalytic domain"/>
    <property type="evidence" value="ECO:0007669"/>
    <property type="project" value="InterPro"/>
</dbReference>